<evidence type="ECO:0000313" key="4">
    <source>
        <dbReference type="Proteomes" id="UP000218287"/>
    </source>
</evidence>
<dbReference type="AlphaFoldDB" id="A0A1Z4GQL9"/>
<dbReference type="OrthoDB" id="516944at2"/>
<name>A0A1Z4GQL9_9CYAN</name>
<dbReference type="EMBL" id="AP018174">
    <property type="protein sequence ID" value="BAY19773.1"/>
    <property type="molecule type" value="Genomic_DNA"/>
</dbReference>
<sequence length="215" mass="22690">MLKKLLITASSAALMPLVIAGSASAASLNLLVNGSFESPDIRPRSYSTINPIPGWSLTPDSARGAGIEIQDNVAGSPFAGSQFAELDGRATSGIFQNISTVVGRQYQLSFAFSPRPGERDNRLNVFWDGETVANLTASGAGRSNTNWNVFTYNLVANDTITTLRFDNFGELSNTRGTYIDDVSVVAVAVPEAGSILGVLMVGVFGASSAIKRKHA</sequence>
<keyword evidence="1" id="KW-0732">Signal</keyword>
<evidence type="ECO:0000313" key="3">
    <source>
        <dbReference type="EMBL" id="BAY19773.1"/>
    </source>
</evidence>
<dbReference type="Proteomes" id="UP000218287">
    <property type="component" value="Chromosome"/>
</dbReference>
<organism evidence="3 4">
    <name type="scientific">Anabaenopsis circularis NIES-21</name>
    <dbReference type="NCBI Taxonomy" id="1085406"/>
    <lineage>
        <taxon>Bacteria</taxon>
        <taxon>Bacillati</taxon>
        <taxon>Cyanobacteriota</taxon>
        <taxon>Cyanophyceae</taxon>
        <taxon>Nostocales</taxon>
        <taxon>Nodulariaceae</taxon>
        <taxon>Anabaenopsis</taxon>
    </lineage>
</organism>
<dbReference type="InterPro" id="IPR008979">
    <property type="entry name" value="Galactose-bd-like_sf"/>
</dbReference>
<reference evidence="3 4" key="1">
    <citation type="submission" date="2017-06" db="EMBL/GenBank/DDBJ databases">
        <title>Genome sequencing of cyanobaciteial culture collection at National Institute for Environmental Studies (NIES).</title>
        <authorList>
            <person name="Hirose Y."/>
            <person name="Shimura Y."/>
            <person name="Fujisawa T."/>
            <person name="Nakamura Y."/>
            <person name="Kawachi M."/>
        </authorList>
    </citation>
    <scope>NUCLEOTIDE SEQUENCE [LARGE SCALE GENOMIC DNA]</scope>
    <source>
        <strain evidence="3 4">NIES-21</strain>
    </source>
</reference>
<keyword evidence="4" id="KW-1185">Reference proteome</keyword>
<feature type="domain" description="DUF642" evidence="2">
    <location>
        <begin position="29"/>
        <end position="184"/>
    </location>
</feature>
<feature type="chain" id="PRO_5013232717" evidence="1">
    <location>
        <begin position="26"/>
        <end position="215"/>
    </location>
</feature>
<dbReference type="InterPro" id="IPR006946">
    <property type="entry name" value="DGR2-like_dom"/>
</dbReference>
<protein>
    <submittedName>
        <fullName evidence="3">Hemolysin-type calcium-binding protein</fullName>
    </submittedName>
</protein>
<dbReference type="Gene3D" id="2.60.120.260">
    <property type="entry name" value="Galactose-binding domain-like"/>
    <property type="match status" value="1"/>
</dbReference>
<gene>
    <name evidence="3" type="ORF">NIES21_56380</name>
</gene>
<accession>A0A1Z4GQL9</accession>
<feature type="signal peptide" evidence="1">
    <location>
        <begin position="1"/>
        <end position="25"/>
    </location>
</feature>
<dbReference type="Pfam" id="PF04862">
    <property type="entry name" value="DUF642"/>
    <property type="match status" value="1"/>
</dbReference>
<dbReference type="SUPFAM" id="SSF49785">
    <property type="entry name" value="Galactose-binding domain-like"/>
    <property type="match status" value="1"/>
</dbReference>
<evidence type="ECO:0000256" key="1">
    <source>
        <dbReference type="SAM" id="SignalP"/>
    </source>
</evidence>
<evidence type="ECO:0000259" key="2">
    <source>
        <dbReference type="Pfam" id="PF04862"/>
    </source>
</evidence>
<proteinExistence type="predicted"/>